<evidence type="ECO:0000313" key="1">
    <source>
        <dbReference type="EMBL" id="MBB2925903.1"/>
    </source>
</evidence>
<dbReference type="RefSeq" id="WP_165822795.1">
    <property type="nucleotide sequence ID" value="NZ_JACHVZ010000001.1"/>
</dbReference>
<evidence type="ECO:0000313" key="2">
    <source>
        <dbReference type="Proteomes" id="UP000533533"/>
    </source>
</evidence>
<organism evidence="1 2">
    <name type="scientific">Paraburkholderia silvatlantica</name>
    <dbReference type="NCBI Taxonomy" id="321895"/>
    <lineage>
        <taxon>Bacteria</taxon>
        <taxon>Pseudomonadati</taxon>
        <taxon>Pseudomonadota</taxon>
        <taxon>Betaproteobacteria</taxon>
        <taxon>Burkholderiales</taxon>
        <taxon>Burkholderiaceae</taxon>
        <taxon>Paraburkholderia</taxon>
    </lineage>
</organism>
<dbReference type="Proteomes" id="UP000533533">
    <property type="component" value="Unassembled WGS sequence"/>
</dbReference>
<name>A0ABR6FFK1_9BURK</name>
<sequence>MRIALHAAMTAGARWIGRVQESNRERARIGAAGPECFTMFTRKLMSPGGKSSALTDASRDGWLLRTSGTGRREGEIKSKTDDIVNHDNII</sequence>
<comment type="caution">
    <text evidence="1">The sequence shown here is derived from an EMBL/GenBank/DDBJ whole genome shotgun (WGS) entry which is preliminary data.</text>
</comment>
<dbReference type="EMBL" id="JACHVZ010000001">
    <property type="protein sequence ID" value="MBB2925903.1"/>
    <property type="molecule type" value="Genomic_DNA"/>
</dbReference>
<proteinExistence type="predicted"/>
<accession>A0ABR6FFK1</accession>
<protein>
    <submittedName>
        <fullName evidence="1">Uncharacterized protein</fullName>
    </submittedName>
</protein>
<gene>
    <name evidence="1" type="ORF">FHX59_000309</name>
</gene>
<reference evidence="1 2" key="1">
    <citation type="submission" date="2020-08" db="EMBL/GenBank/DDBJ databases">
        <title>Genomic Encyclopedia of Type Strains, Phase IV (KMG-V): Genome sequencing to study the core and pangenomes of soil and plant-associated prokaryotes.</title>
        <authorList>
            <person name="Whitman W."/>
        </authorList>
    </citation>
    <scope>NUCLEOTIDE SEQUENCE [LARGE SCALE GENOMIC DNA]</scope>
    <source>
        <strain evidence="1 2">SRMrh-85</strain>
    </source>
</reference>
<keyword evidence="2" id="KW-1185">Reference proteome</keyword>